<keyword evidence="4" id="KW-1185">Reference proteome</keyword>
<comment type="caution">
    <text evidence="3">The sequence shown here is derived from an EMBL/GenBank/DDBJ whole genome shotgun (WGS) entry which is preliminary data.</text>
</comment>
<dbReference type="Proteomes" id="UP000323142">
    <property type="component" value="Unassembled WGS sequence"/>
</dbReference>
<dbReference type="AlphaFoldDB" id="A0A5B2VEF7"/>
<sequence length="250" mass="26279">MMYKAHPVPFAALALAVALAAATPAAAQFSNVPPLPVPGAAEPPLSGRQVLQILSRRGFEPLSGARFNGDAYVVDAVSPRGETVRLLVDAFDGQVLRRVNLEGGSLDTRGYEAPPPWVRRYERPGVVEEEEIVRPAPRQPRPAPTVRVEPPPAAAPRAVTPAPAERPVAAAPTPAPERPRARAVPPAPAPAVKAPEPQPERPAAVATPQAPRTGPVRVIEGVTPVLPRSQRGVDEIGVPAPEAPPEPKVE</sequence>
<protein>
    <recommendedName>
        <fullName evidence="5">PepSY domain-containing protein</fullName>
    </recommendedName>
</protein>
<proteinExistence type="predicted"/>
<evidence type="ECO:0008006" key="5">
    <source>
        <dbReference type="Google" id="ProtNLM"/>
    </source>
</evidence>
<feature type="region of interest" description="Disordered" evidence="1">
    <location>
        <begin position="131"/>
        <end position="250"/>
    </location>
</feature>
<feature type="signal peptide" evidence="2">
    <location>
        <begin position="1"/>
        <end position="27"/>
    </location>
</feature>
<reference evidence="3 4" key="1">
    <citation type="submission" date="2019-09" db="EMBL/GenBank/DDBJ databases">
        <title>Salinarimonas rosea gen. nov., sp. nov., a new member of the a-2 subgroup of the Proteobacteria.</title>
        <authorList>
            <person name="Liu J."/>
        </authorList>
    </citation>
    <scope>NUCLEOTIDE SEQUENCE [LARGE SCALE GENOMIC DNA]</scope>
    <source>
        <strain evidence="3 4">BN140002</strain>
    </source>
</reference>
<evidence type="ECO:0000313" key="3">
    <source>
        <dbReference type="EMBL" id="KAA2236557.1"/>
    </source>
</evidence>
<organism evidence="3 4">
    <name type="scientific">Salinarimonas soli</name>
    <dbReference type="NCBI Taxonomy" id="1638099"/>
    <lineage>
        <taxon>Bacteria</taxon>
        <taxon>Pseudomonadati</taxon>
        <taxon>Pseudomonadota</taxon>
        <taxon>Alphaproteobacteria</taxon>
        <taxon>Hyphomicrobiales</taxon>
        <taxon>Salinarimonadaceae</taxon>
        <taxon>Salinarimonas</taxon>
    </lineage>
</organism>
<evidence type="ECO:0000313" key="4">
    <source>
        <dbReference type="Proteomes" id="UP000323142"/>
    </source>
</evidence>
<dbReference type="OrthoDB" id="8456005at2"/>
<evidence type="ECO:0000256" key="2">
    <source>
        <dbReference type="SAM" id="SignalP"/>
    </source>
</evidence>
<dbReference type="RefSeq" id="WP_149818494.1">
    <property type="nucleotide sequence ID" value="NZ_VUOA01000025.1"/>
</dbReference>
<gene>
    <name evidence="3" type="ORF">F0L46_13855</name>
</gene>
<feature type="compositionally biased region" description="Low complexity" evidence="1">
    <location>
        <begin position="155"/>
        <end position="172"/>
    </location>
</feature>
<feature type="compositionally biased region" description="Pro residues" evidence="1">
    <location>
        <begin position="137"/>
        <end position="154"/>
    </location>
</feature>
<dbReference type="PRINTS" id="PR01217">
    <property type="entry name" value="PRICHEXTENSN"/>
</dbReference>
<keyword evidence="2" id="KW-0732">Signal</keyword>
<name>A0A5B2VEF7_9HYPH</name>
<evidence type="ECO:0000256" key="1">
    <source>
        <dbReference type="SAM" id="MobiDB-lite"/>
    </source>
</evidence>
<accession>A0A5B2VEF7</accession>
<dbReference type="EMBL" id="VUOA01000025">
    <property type="protein sequence ID" value="KAA2236557.1"/>
    <property type="molecule type" value="Genomic_DNA"/>
</dbReference>
<reference evidence="3 4" key="2">
    <citation type="submission" date="2019-09" db="EMBL/GenBank/DDBJ databases">
        <authorList>
            <person name="Jin C."/>
        </authorList>
    </citation>
    <scope>NUCLEOTIDE SEQUENCE [LARGE SCALE GENOMIC DNA]</scope>
    <source>
        <strain evidence="3 4">BN140002</strain>
    </source>
</reference>
<feature type="chain" id="PRO_5023121366" description="PepSY domain-containing protein" evidence="2">
    <location>
        <begin position="28"/>
        <end position="250"/>
    </location>
</feature>